<dbReference type="PANTHER" id="PTHR34266:SF2">
    <property type="entry name" value="THIAZOLE SYNTHASE"/>
    <property type="match status" value="1"/>
</dbReference>
<dbReference type="HAMAP" id="MF_00443">
    <property type="entry name" value="ThiG"/>
    <property type="match status" value="1"/>
</dbReference>
<organism evidence="10 11">
    <name type="scientific">Sulfobacillus thermosulfidooxidans (strain DSM 9293 / VKM B-1269 / AT-1)</name>
    <dbReference type="NCBI Taxonomy" id="929705"/>
    <lineage>
        <taxon>Bacteria</taxon>
        <taxon>Bacillati</taxon>
        <taxon>Bacillota</taxon>
        <taxon>Clostridia</taxon>
        <taxon>Eubacteriales</taxon>
        <taxon>Clostridiales Family XVII. Incertae Sedis</taxon>
        <taxon>Sulfobacillus</taxon>
    </lineage>
</organism>
<comment type="similarity">
    <text evidence="8">Belongs to the ThiG family.</text>
</comment>
<keyword evidence="4 8" id="KW-0808">Transferase</keyword>
<evidence type="ECO:0000256" key="2">
    <source>
        <dbReference type="ARBA" id="ARBA00004948"/>
    </source>
</evidence>
<keyword evidence="6 8" id="KW-0704">Schiff base</keyword>
<dbReference type="EC" id="2.8.1.10" evidence="3 8"/>
<dbReference type="InterPro" id="IPR033983">
    <property type="entry name" value="Thiazole_synthase_ThiG"/>
</dbReference>
<evidence type="ECO:0000256" key="8">
    <source>
        <dbReference type="HAMAP-Rule" id="MF_00443"/>
    </source>
</evidence>
<evidence type="ECO:0000256" key="7">
    <source>
        <dbReference type="ARBA" id="ARBA00049897"/>
    </source>
</evidence>
<feature type="binding site" evidence="8">
    <location>
        <begin position="207"/>
        <end position="208"/>
    </location>
    <ligand>
        <name>1-deoxy-D-xylulose 5-phosphate</name>
        <dbReference type="ChEBI" id="CHEBI:57792"/>
    </ligand>
</feature>
<dbReference type="Proteomes" id="UP000192660">
    <property type="component" value="Unassembled WGS sequence"/>
</dbReference>
<keyword evidence="11" id="KW-1185">Reference proteome</keyword>
<sequence>MGNVLQIGEYTFRSRLIVGTGKYQTFDLMRDAIVASGTELVTVALRRVNLDNPSEPSLLDFIPKNVRILPNTAGCYTAKEAIAVAHLAKAAGIGTLVKLEIIGDQELLWPDPIETLEATKVLVQEGFTVMVYTTPDPVLAKYLDKAGAHAIMPLGSPIGSGQGVLDVEAVRRFKQRVSVPVIVDAGIGSPQDACLAMENGADAVLINTAIAQAGDPVMMAQAMKWAVEAGRLGFEAGRMPKRQDAVASSPTTGMIAAGQ</sequence>
<evidence type="ECO:0000256" key="4">
    <source>
        <dbReference type="ARBA" id="ARBA00022679"/>
    </source>
</evidence>
<evidence type="ECO:0000256" key="3">
    <source>
        <dbReference type="ARBA" id="ARBA00011960"/>
    </source>
</evidence>
<dbReference type="GO" id="GO:1990107">
    <property type="term" value="F:thiazole synthase activity"/>
    <property type="evidence" value="ECO:0007669"/>
    <property type="project" value="UniProtKB-EC"/>
</dbReference>
<comment type="function">
    <text evidence="1 8">Catalyzes the rearrangement of 1-deoxy-D-xylulose 5-phosphate (DXP) to produce the thiazole phosphate moiety of thiamine. Sulfur is provided by the thiocarboxylate moiety of the carrier protein ThiS. In vitro, sulfur can be provided by H(2)S.</text>
</comment>
<evidence type="ECO:0000313" key="11">
    <source>
        <dbReference type="Proteomes" id="UP000192660"/>
    </source>
</evidence>
<reference evidence="11" key="1">
    <citation type="submission" date="2017-04" db="EMBL/GenBank/DDBJ databases">
        <authorList>
            <person name="Varghese N."/>
            <person name="Submissions S."/>
        </authorList>
    </citation>
    <scope>NUCLEOTIDE SEQUENCE [LARGE SCALE GENOMIC DNA]</scope>
    <source>
        <strain evidence="11">DSM 9293</strain>
    </source>
</reference>
<accession>A0A1W1W7D6</accession>
<dbReference type="EMBL" id="FWWY01000001">
    <property type="protein sequence ID" value="SMC02196.1"/>
    <property type="molecule type" value="Genomic_DNA"/>
</dbReference>
<comment type="subunit">
    <text evidence="8">Homotetramer. Forms heterodimers with either ThiH or ThiS.</text>
</comment>
<protein>
    <recommendedName>
        <fullName evidence="3 8">Thiazole synthase</fullName>
        <ecNumber evidence="3 8">2.8.1.10</ecNumber>
    </recommendedName>
</protein>
<dbReference type="PANTHER" id="PTHR34266">
    <property type="entry name" value="THIAZOLE SYNTHASE"/>
    <property type="match status" value="1"/>
</dbReference>
<gene>
    <name evidence="8" type="primary">thiG</name>
    <name evidence="10" type="ORF">SAMN00768000_0414</name>
</gene>
<dbReference type="Gene3D" id="3.20.20.70">
    <property type="entry name" value="Aldolase class I"/>
    <property type="match status" value="1"/>
</dbReference>
<dbReference type="InterPro" id="IPR008867">
    <property type="entry name" value="ThiG"/>
</dbReference>
<dbReference type="InterPro" id="IPR013785">
    <property type="entry name" value="Aldolase_TIM"/>
</dbReference>
<evidence type="ECO:0000256" key="5">
    <source>
        <dbReference type="ARBA" id="ARBA00022977"/>
    </source>
</evidence>
<proteinExistence type="inferred from homology"/>
<comment type="catalytic activity">
    <reaction evidence="7 8">
        <text>[ThiS sulfur-carrier protein]-C-terminal-Gly-aminoethanethioate + 2-iminoacetate + 1-deoxy-D-xylulose 5-phosphate = [ThiS sulfur-carrier protein]-C-terminal Gly-Gly + 2-[(2R,5Z)-2-carboxy-4-methylthiazol-5(2H)-ylidene]ethyl phosphate + 2 H2O + H(+)</text>
        <dbReference type="Rhea" id="RHEA:26297"/>
        <dbReference type="Rhea" id="RHEA-COMP:12909"/>
        <dbReference type="Rhea" id="RHEA-COMP:19908"/>
        <dbReference type="ChEBI" id="CHEBI:15377"/>
        <dbReference type="ChEBI" id="CHEBI:15378"/>
        <dbReference type="ChEBI" id="CHEBI:57792"/>
        <dbReference type="ChEBI" id="CHEBI:62899"/>
        <dbReference type="ChEBI" id="CHEBI:77846"/>
        <dbReference type="ChEBI" id="CHEBI:90778"/>
        <dbReference type="ChEBI" id="CHEBI:232372"/>
        <dbReference type="EC" id="2.8.1.10"/>
    </reaction>
</comment>
<evidence type="ECO:0000256" key="1">
    <source>
        <dbReference type="ARBA" id="ARBA00002834"/>
    </source>
</evidence>
<feature type="domain" description="Thiazole synthase ThiG" evidence="9">
    <location>
        <begin position="7"/>
        <end position="250"/>
    </location>
</feature>
<dbReference type="STRING" id="28034.BFX07_03005"/>
<keyword evidence="8" id="KW-0963">Cytoplasm</keyword>
<feature type="binding site" evidence="8">
    <location>
        <begin position="185"/>
        <end position="186"/>
    </location>
    <ligand>
        <name>1-deoxy-D-xylulose 5-phosphate</name>
        <dbReference type="ChEBI" id="CHEBI:57792"/>
    </ligand>
</feature>
<comment type="pathway">
    <text evidence="2 8">Cofactor biosynthesis; thiamine diphosphate biosynthesis.</text>
</comment>
<dbReference type="AlphaFoldDB" id="A0A1W1W7D6"/>
<dbReference type="CDD" id="cd04728">
    <property type="entry name" value="ThiG"/>
    <property type="match status" value="1"/>
</dbReference>
<dbReference type="UniPathway" id="UPA00060"/>
<dbReference type="GO" id="GO:0009229">
    <property type="term" value="P:thiamine diphosphate biosynthetic process"/>
    <property type="evidence" value="ECO:0007669"/>
    <property type="project" value="UniProtKB-UniRule"/>
</dbReference>
<keyword evidence="5 8" id="KW-0784">Thiamine biosynthesis</keyword>
<evidence type="ECO:0000313" key="10">
    <source>
        <dbReference type="EMBL" id="SMC02196.1"/>
    </source>
</evidence>
<dbReference type="GO" id="GO:0005737">
    <property type="term" value="C:cytoplasm"/>
    <property type="evidence" value="ECO:0007669"/>
    <property type="project" value="UniProtKB-SubCell"/>
</dbReference>
<dbReference type="SUPFAM" id="SSF110399">
    <property type="entry name" value="ThiG-like"/>
    <property type="match status" value="1"/>
</dbReference>
<dbReference type="Pfam" id="PF05690">
    <property type="entry name" value="ThiG"/>
    <property type="match status" value="1"/>
</dbReference>
<name>A0A1W1W7D6_SULTA</name>
<dbReference type="RefSeq" id="WP_020376287.1">
    <property type="nucleotide sequence ID" value="NZ_FWWY01000001.1"/>
</dbReference>
<evidence type="ECO:0000259" key="9">
    <source>
        <dbReference type="Pfam" id="PF05690"/>
    </source>
</evidence>
<feature type="binding site" evidence="8">
    <location>
        <position position="159"/>
    </location>
    <ligand>
        <name>1-deoxy-D-xylulose 5-phosphate</name>
        <dbReference type="ChEBI" id="CHEBI:57792"/>
    </ligand>
</feature>
<evidence type="ECO:0000256" key="6">
    <source>
        <dbReference type="ARBA" id="ARBA00023270"/>
    </source>
</evidence>
<feature type="active site" description="Schiff-base intermediate with DXP" evidence="8">
    <location>
        <position position="98"/>
    </location>
</feature>
<comment type="subcellular location">
    <subcellularLocation>
        <location evidence="8">Cytoplasm</location>
    </subcellularLocation>
</comment>